<organism evidence="3 4">
    <name type="scientific">Cyclostephanos tholiformis</name>
    <dbReference type="NCBI Taxonomy" id="382380"/>
    <lineage>
        <taxon>Eukaryota</taxon>
        <taxon>Sar</taxon>
        <taxon>Stramenopiles</taxon>
        <taxon>Ochrophyta</taxon>
        <taxon>Bacillariophyta</taxon>
        <taxon>Coscinodiscophyceae</taxon>
        <taxon>Thalassiosirophycidae</taxon>
        <taxon>Stephanodiscales</taxon>
        <taxon>Stephanodiscaceae</taxon>
        <taxon>Cyclostephanos</taxon>
    </lineage>
</organism>
<dbReference type="EMBL" id="JALLPB020000343">
    <property type="protein sequence ID" value="KAL3810247.1"/>
    <property type="molecule type" value="Genomic_DNA"/>
</dbReference>
<feature type="transmembrane region" description="Helical" evidence="2">
    <location>
        <begin position="31"/>
        <end position="54"/>
    </location>
</feature>
<feature type="coiled-coil region" evidence="1">
    <location>
        <begin position="79"/>
        <end position="116"/>
    </location>
</feature>
<proteinExistence type="predicted"/>
<evidence type="ECO:0000313" key="3">
    <source>
        <dbReference type="EMBL" id="KAL3810247.1"/>
    </source>
</evidence>
<keyword evidence="2" id="KW-0472">Membrane</keyword>
<evidence type="ECO:0000256" key="2">
    <source>
        <dbReference type="SAM" id="Phobius"/>
    </source>
</evidence>
<evidence type="ECO:0000256" key="1">
    <source>
        <dbReference type="SAM" id="Coils"/>
    </source>
</evidence>
<dbReference type="AlphaFoldDB" id="A0ABD3RD08"/>
<keyword evidence="2" id="KW-0812">Transmembrane</keyword>
<accession>A0ABD3RD08</accession>
<keyword evidence="4" id="KW-1185">Reference proteome</keyword>
<dbReference type="Proteomes" id="UP001530377">
    <property type="component" value="Unassembled WGS sequence"/>
</dbReference>
<comment type="caution">
    <text evidence="3">The sequence shown here is derived from an EMBL/GenBank/DDBJ whole genome shotgun (WGS) entry which is preliminary data.</text>
</comment>
<keyword evidence="2" id="KW-1133">Transmembrane helix</keyword>
<protein>
    <submittedName>
        <fullName evidence="3">Uncharacterized protein</fullName>
    </submittedName>
</protein>
<keyword evidence="1" id="KW-0175">Coiled coil</keyword>
<evidence type="ECO:0000313" key="4">
    <source>
        <dbReference type="Proteomes" id="UP001530377"/>
    </source>
</evidence>
<sequence>MASSKKIASGGDTGVMIDEPTKAERFGRGMIAIVFVAGGIFGAALGTGLASYILESEFTYQRSLREYLEETNTAYSYTNEALEKASTRLRAEVEKYQSAQLRLSQVEEMLKGTRNAIAESVKELKASNDERDLVKDRLQHFRSAFDATERELERTNWMRLKKSWTAEILKERNVMRSIETW</sequence>
<reference evidence="3 4" key="1">
    <citation type="submission" date="2024-10" db="EMBL/GenBank/DDBJ databases">
        <title>Updated reference genomes for cyclostephanoid diatoms.</title>
        <authorList>
            <person name="Roberts W.R."/>
            <person name="Alverson A.J."/>
        </authorList>
    </citation>
    <scope>NUCLEOTIDE SEQUENCE [LARGE SCALE GENOMIC DNA]</scope>
    <source>
        <strain evidence="3 4">AJA228-03</strain>
    </source>
</reference>
<gene>
    <name evidence="3" type="ORF">ACHAXA_008737</name>
</gene>
<name>A0ABD3RD08_9STRA</name>